<reference evidence="1" key="1">
    <citation type="submission" date="2025-09" db="UniProtKB">
        <authorList>
            <consortium name="EnsemblPlants"/>
        </authorList>
    </citation>
    <scope>IDENTIFICATION</scope>
</reference>
<sequence>MRTDGFLPGARLEHYTCILDLLGRPGHLREVESLISDMLMEPSVSMYRALLSACQIHGNLEIVVRMSACLIELCPPDSSAHVQLSKAFATDRQWCSAAVVREAMTAWSCVEDQMQVG</sequence>
<organism evidence="1 2">
    <name type="scientific">Avena sativa</name>
    <name type="common">Oat</name>
    <dbReference type="NCBI Taxonomy" id="4498"/>
    <lineage>
        <taxon>Eukaryota</taxon>
        <taxon>Viridiplantae</taxon>
        <taxon>Streptophyta</taxon>
        <taxon>Embryophyta</taxon>
        <taxon>Tracheophyta</taxon>
        <taxon>Spermatophyta</taxon>
        <taxon>Magnoliopsida</taxon>
        <taxon>Liliopsida</taxon>
        <taxon>Poales</taxon>
        <taxon>Poaceae</taxon>
        <taxon>BOP clade</taxon>
        <taxon>Pooideae</taxon>
        <taxon>Poodae</taxon>
        <taxon>Poeae</taxon>
        <taxon>Poeae Chloroplast Group 1 (Aveneae type)</taxon>
        <taxon>Aveninae</taxon>
        <taxon>Avena</taxon>
    </lineage>
</organism>
<name>A0ACD6AKJ4_AVESA</name>
<dbReference type="EnsemblPlants" id="AVESA.00010b.r2.UnG1401320.1">
    <property type="protein sequence ID" value="AVESA.00010b.r2.UnG1401320.1.CDS.1"/>
    <property type="gene ID" value="AVESA.00010b.r2.UnG1401320"/>
</dbReference>
<protein>
    <submittedName>
        <fullName evidence="1">Uncharacterized protein</fullName>
    </submittedName>
</protein>
<evidence type="ECO:0000313" key="2">
    <source>
        <dbReference type="Proteomes" id="UP001732700"/>
    </source>
</evidence>
<dbReference type="Proteomes" id="UP001732700">
    <property type="component" value="Unassembled WGS sequence"/>
</dbReference>
<keyword evidence="2" id="KW-1185">Reference proteome</keyword>
<proteinExistence type="predicted"/>
<accession>A0ACD6AKJ4</accession>
<evidence type="ECO:0000313" key="1">
    <source>
        <dbReference type="EnsemblPlants" id="AVESA.00010b.r2.UnG1401320.1.CDS.1"/>
    </source>
</evidence>